<comment type="similarity">
    <text evidence="1 3">Belongs to the type-B carboxylesterase/lipase family.</text>
</comment>
<dbReference type="PROSITE" id="PS00122">
    <property type="entry name" value="CARBOXYLESTERASE_B_1"/>
    <property type="match status" value="1"/>
</dbReference>
<dbReference type="InterPro" id="IPR019826">
    <property type="entry name" value="Carboxylesterase_B_AS"/>
</dbReference>
<keyword evidence="2 3" id="KW-0378">Hydrolase</keyword>
<dbReference type="SUPFAM" id="SSF53474">
    <property type="entry name" value="alpha/beta-Hydrolases"/>
    <property type="match status" value="1"/>
</dbReference>
<keyword evidence="6" id="KW-1185">Reference proteome</keyword>
<accession>A0A560HGF2</accession>
<comment type="caution">
    <text evidence="5">The sequence shown here is derived from an EMBL/GenBank/DDBJ whole genome shotgun (WGS) entry which is preliminary data.</text>
</comment>
<evidence type="ECO:0000256" key="3">
    <source>
        <dbReference type="RuleBase" id="RU361235"/>
    </source>
</evidence>
<dbReference type="GO" id="GO:0016787">
    <property type="term" value="F:hydrolase activity"/>
    <property type="evidence" value="ECO:0007669"/>
    <property type="project" value="UniProtKB-KW"/>
</dbReference>
<dbReference type="EMBL" id="VITR01000003">
    <property type="protein sequence ID" value="TWB44400.1"/>
    <property type="molecule type" value="Genomic_DNA"/>
</dbReference>
<dbReference type="InterPro" id="IPR002018">
    <property type="entry name" value="CarbesteraseB"/>
</dbReference>
<organism evidence="5 6">
    <name type="scientific">Nitrospirillum amazonense</name>
    <dbReference type="NCBI Taxonomy" id="28077"/>
    <lineage>
        <taxon>Bacteria</taxon>
        <taxon>Pseudomonadati</taxon>
        <taxon>Pseudomonadota</taxon>
        <taxon>Alphaproteobacteria</taxon>
        <taxon>Rhodospirillales</taxon>
        <taxon>Azospirillaceae</taxon>
        <taxon>Nitrospirillum</taxon>
    </lineage>
</organism>
<reference evidence="5 6" key="1">
    <citation type="submission" date="2019-06" db="EMBL/GenBank/DDBJ databases">
        <title>Genomic Encyclopedia of Type Strains, Phase IV (KMG-V): Genome sequencing to study the core and pangenomes of soil and plant-associated prokaryotes.</title>
        <authorList>
            <person name="Whitman W."/>
        </authorList>
    </citation>
    <scope>NUCLEOTIDE SEQUENCE [LARGE SCALE GENOMIC DNA]</scope>
    <source>
        <strain evidence="5 6">BR 11622</strain>
    </source>
</reference>
<evidence type="ECO:0000259" key="4">
    <source>
        <dbReference type="Pfam" id="PF00135"/>
    </source>
</evidence>
<evidence type="ECO:0000256" key="2">
    <source>
        <dbReference type="ARBA" id="ARBA00022801"/>
    </source>
</evidence>
<dbReference type="Pfam" id="PF00135">
    <property type="entry name" value="COesterase"/>
    <property type="match status" value="1"/>
</dbReference>
<name>A0A560HGF2_9PROT</name>
<dbReference type="Gene3D" id="3.40.50.1820">
    <property type="entry name" value="alpha/beta hydrolase"/>
    <property type="match status" value="1"/>
</dbReference>
<dbReference type="AlphaFoldDB" id="A0A560HGF2"/>
<dbReference type="InterPro" id="IPR029058">
    <property type="entry name" value="AB_hydrolase_fold"/>
</dbReference>
<gene>
    <name evidence="5" type="ORF">FBZ90_103307</name>
</gene>
<dbReference type="PANTHER" id="PTHR11559">
    <property type="entry name" value="CARBOXYLESTERASE"/>
    <property type="match status" value="1"/>
</dbReference>
<evidence type="ECO:0000256" key="1">
    <source>
        <dbReference type="ARBA" id="ARBA00005964"/>
    </source>
</evidence>
<sequence length="563" mass="59873">MDPVRIIRQAESHVSLSCAGLPSVDRRQMLGLGLGAAATLTLPARAWAASDPVVVTVAGPVRGLRQDGIHVFKGIRYGADTGPHRFQPPQPPAPWREVRDARTYGAACPQTHFDERQSEDCLFLNVWTAEAKAGGNRPVMVYIHGGAYSHGSGSDPLYDGTRLVHRGDVVVVTLNHRLNALGHLYLGRLAGPAYAQSGNAGILDLVLALRWVRDNIAAFGGDPGRVMLFGQSGGGAKIATLMATPAAQGLFHRAATMSGQQVTASGPLNATARATAYLAALGLTPERAAEAAALPVDRLLSALNAADPIHGVAGQGMGGLYWGPVLDDQVLARHPFYPDAPAQSAAVPMIIGNTHDETRLLIGGSDPSTFTLTWDQVPGLLAKHMRVDINPDLVVAEYRRLYPAYSPSDVFFAATTAGRSWRAAVVEVEARAVQAQALGQEAGGQAAAPTYAYQLNWGSPKDGGKWRAPHTLDIPLVFDNTAVPDALSTDSAEARRMADQMSNAFIAFARTGDPNVGGAPRWTPYTLAGRETLVFDLESRLEADPRGAERRLFAQVPFTQQGT</sequence>
<feature type="domain" description="Carboxylesterase type B" evidence="4">
    <location>
        <begin position="51"/>
        <end position="539"/>
    </location>
</feature>
<dbReference type="PROSITE" id="PS51318">
    <property type="entry name" value="TAT"/>
    <property type="match status" value="1"/>
</dbReference>
<dbReference type="EC" id="3.1.1.-" evidence="3"/>
<dbReference type="InterPro" id="IPR050309">
    <property type="entry name" value="Type-B_Carboxylest/Lipase"/>
</dbReference>
<protein>
    <recommendedName>
        <fullName evidence="3">Carboxylic ester hydrolase</fullName>
        <ecNumber evidence="3">3.1.1.-</ecNumber>
    </recommendedName>
</protein>
<proteinExistence type="inferred from homology"/>
<dbReference type="InterPro" id="IPR006311">
    <property type="entry name" value="TAT_signal"/>
</dbReference>
<evidence type="ECO:0000313" key="5">
    <source>
        <dbReference type="EMBL" id="TWB44400.1"/>
    </source>
</evidence>
<dbReference type="Proteomes" id="UP000315751">
    <property type="component" value="Unassembled WGS sequence"/>
</dbReference>
<evidence type="ECO:0000313" key="6">
    <source>
        <dbReference type="Proteomes" id="UP000315751"/>
    </source>
</evidence>
<dbReference type="OrthoDB" id="9771666at2"/>